<protein>
    <submittedName>
        <fullName evidence="1">Uncharacterized protein</fullName>
    </submittedName>
</protein>
<dbReference type="EMBL" id="JABSTQ010010352">
    <property type="protein sequence ID" value="KAG0421527.1"/>
    <property type="molecule type" value="Genomic_DNA"/>
</dbReference>
<organism evidence="1 2">
    <name type="scientific">Ixodes persulcatus</name>
    <name type="common">Taiga tick</name>
    <dbReference type="NCBI Taxonomy" id="34615"/>
    <lineage>
        <taxon>Eukaryota</taxon>
        <taxon>Metazoa</taxon>
        <taxon>Ecdysozoa</taxon>
        <taxon>Arthropoda</taxon>
        <taxon>Chelicerata</taxon>
        <taxon>Arachnida</taxon>
        <taxon>Acari</taxon>
        <taxon>Parasitiformes</taxon>
        <taxon>Ixodida</taxon>
        <taxon>Ixodoidea</taxon>
        <taxon>Ixodidae</taxon>
        <taxon>Ixodinae</taxon>
        <taxon>Ixodes</taxon>
    </lineage>
</organism>
<keyword evidence="2" id="KW-1185">Reference proteome</keyword>
<evidence type="ECO:0000313" key="2">
    <source>
        <dbReference type="Proteomes" id="UP000805193"/>
    </source>
</evidence>
<proteinExistence type="predicted"/>
<name>A0AC60PKS6_IXOPE</name>
<dbReference type="Proteomes" id="UP000805193">
    <property type="component" value="Unassembled WGS sequence"/>
</dbReference>
<gene>
    <name evidence="1" type="ORF">HPB47_002577</name>
</gene>
<evidence type="ECO:0000313" key="1">
    <source>
        <dbReference type="EMBL" id="KAG0421527.1"/>
    </source>
</evidence>
<accession>A0AC60PKS6</accession>
<sequence length="567" mass="64068">MSLPTPPLGDPGSIADSGGSVFWRPRVCPGSRCLGSECGRGCVELGNDKAVGGLRPRGDRSFVCSDPSSLRLDVEPESEMIVITHFAKPMSRKKGAKMLQQILRDMYIEPQLLAELDEEQRHILFCKMREEQVRRWEQREKDSNGLANKATLSKKPGCKRVDFLLGDDGEPWTWVMGEHPEDPSIEEIVERETKDRARRLAANEALQLRNQEEAETEPVPALPATTPPASPPRPTALEIEVEGEVVQLRRKKPPLEKCFSLEKEVAALLQGSVVGSKATSPTVDRNTWLSQKQQEIRNREENLKQLMEQRSNEIYQEIKAQQRKSLEAAERESMVQEELWMEQEKRAKEVEKQIREIVRLAREEHRRGLLYGTSPVVTAEAKSEDAVPRPNVPSKVAPAVPQVDVSLNGHNETAPLPSHATSRSKDAKLFNKADIMEWFLKEEYPKGAVMDHNCNNPAIWFHGFITRSESEQLLQRQAAGSFLVRVHERIRGYVISYWAGDRCKHYLIDASLGHCQFFGSNQVVFPKLRDLVRHHTDNPITAVGQEQLLSPCPRNNNNSLPSLLSTL</sequence>
<comment type="caution">
    <text evidence="1">The sequence shown here is derived from an EMBL/GenBank/DDBJ whole genome shotgun (WGS) entry which is preliminary data.</text>
</comment>
<reference evidence="1 2" key="1">
    <citation type="journal article" date="2020" name="Cell">
        <title>Large-Scale Comparative Analyses of Tick Genomes Elucidate Their Genetic Diversity and Vector Capacities.</title>
        <authorList>
            <consortium name="Tick Genome and Microbiome Consortium (TIGMIC)"/>
            <person name="Jia N."/>
            <person name="Wang J."/>
            <person name="Shi W."/>
            <person name="Du L."/>
            <person name="Sun Y."/>
            <person name="Zhan W."/>
            <person name="Jiang J.F."/>
            <person name="Wang Q."/>
            <person name="Zhang B."/>
            <person name="Ji P."/>
            <person name="Bell-Sakyi L."/>
            <person name="Cui X.M."/>
            <person name="Yuan T.T."/>
            <person name="Jiang B.G."/>
            <person name="Yang W.F."/>
            <person name="Lam T.T."/>
            <person name="Chang Q.C."/>
            <person name="Ding S.J."/>
            <person name="Wang X.J."/>
            <person name="Zhu J.G."/>
            <person name="Ruan X.D."/>
            <person name="Zhao L."/>
            <person name="Wei J.T."/>
            <person name="Ye R.Z."/>
            <person name="Que T.C."/>
            <person name="Du C.H."/>
            <person name="Zhou Y.H."/>
            <person name="Cheng J.X."/>
            <person name="Dai P.F."/>
            <person name="Guo W.B."/>
            <person name="Han X.H."/>
            <person name="Huang E.J."/>
            <person name="Li L.F."/>
            <person name="Wei W."/>
            <person name="Gao Y.C."/>
            <person name="Liu J.Z."/>
            <person name="Shao H.Z."/>
            <person name="Wang X."/>
            <person name="Wang C.C."/>
            <person name="Yang T.C."/>
            <person name="Huo Q.B."/>
            <person name="Li W."/>
            <person name="Chen H.Y."/>
            <person name="Chen S.E."/>
            <person name="Zhou L.G."/>
            <person name="Ni X.B."/>
            <person name="Tian J.H."/>
            <person name="Sheng Y."/>
            <person name="Liu T."/>
            <person name="Pan Y.S."/>
            <person name="Xia L.Y."/>
            <person name="Li J."/>
            <person name="Zhao F."/>
            <person name="Cao W.C."/>
        </authorList>
    </citation>
    <scope>NUCLEOTIDE SEQUENCE [LARGE SCALE GENOMIC DNA]</scope>
    <source>
        <strain evidence="1">Iper-2018</strain>
    </source>
</reference>